<dbReference type="EMBL" id="CP025570">
    <property type="protein sequence ID" value="AZZ39683.1"/>
    <property type="molecule type" value="Genomic_DNA"/>
</dbReference>
<gene>
    <name evidence="1" type="ORF">C0Z10_07870</name>
</gene>
<evidence type="ECO:0000313" key="2">
    <source>
        <dbReference type="Proteomes" id="UP000285875"/>
    </source>
</evidence>
<dbReference type="RefSeq" id="WP_028703408.1">
    <property type="nucleotide sequence ID" value="NZ_CP040635.1"/>
</dbReference>
<proteinExistence type="predicted"/>
<reference evidence="2" key="1">
    <citation type="submission" date="2017-12" db="EMBL/GenBank/DDBJ databases">
        <title>Whole genome sequencing of Acidipropionibacterium jensenii strains JS279 and JS280.</title>
        <authorList>
            <person name="Deptula P."/>
            <person name="Laine P."/>
            <person name="Smolander O.-P."/>
            <person name="Paulin L."/>
            <person name="Auvinen P."/>
            <person name="Varmanen P."/>
        </authorList>
    </citation>
    <scope>NUCLEOTIDE SEQUENCE [LARGE SCALE GENOMIC DNA]</scope>
    <source>
        <strain evidence="2">JS280</strain>
    </source>
</reference>
<dbReference type="KEGG" id="aji:C0Z10_07870"/>
<dbReference type="AlphaFoldDB" id="A0A3T0S019"/>
<accession>A0A3T0S019</accession>
<organism evidence="1 2">
    <name type="scientific">Acidipropionibacterium jensenii</name>
    <dbReference type="NCBI Taxonomy" id="1749"/>
    <lineage>
        <taxon>Bacteria</taxon>
        <taxon>Bacillati</taxon>
        <taxon>Actinomycetota</taxon>
        <taxon>Actinomycetes</taxon>
        <taxon>Propionibacteriales</taxon>
        <taxon>Propionibacteriaceae</taxon>
        <taxon>Acidipropionibacterium</taxon>
    </lineage>
</organism>
<sequence length="101" mass="10982">MKDAPKLTFDKAKTLIGTLPWYCDIDTESGRIDVGRPHDTSTTTEVWMRALSTDVALPKGFQVDPSVESYVDINGSWYRVRYAGGPGQDAPAQVSPSSSSS</sequence>
<dbReference type="GeneID" id="82885963"/>
<name>A0A3T0S019_9ACTN</name>
<protein>
    <submittedName>
        <fullName evidence="1">Uncharacterized protein</fullName>
    </submittedName>
</protein>
<evidence type="ECO:0000313" key="1">
    <source>
        <dbReference type="EMBL" id="AZZ39683.1"/>
    </source>
</evidence>
<dbReference type="Proteomes" id="UP000285875">
    <property type="component" value="Chromosome"/>
</dbReference>